<gene>
    <name evidence="1" type="ORF">SAMN05661044_01107</name>
</gene>
<dbReference type="OrthoDB" id="772872at2"/>
<sequence>MEKPYKIRKMSFICKNRHIIEHNVHITNAYQYRDIADTVCKENQSRGNYIWEQDKPTPKYTVEDFYMVHASLFNEILEPFCMEVEPPKR</sequence>
<dbReference type="RefSeq" id="WP_093319774.1">
    <property type="nucleotide sequence ID" value="NZ_FOAF01000001.1"/>
</dbReference>
<dbReference type="Proteomes" id="UP000199421">
    <property type="component" value="Unassembled WGS sequence"/>
</dbReference>
<evidence type="ECO:0000313" key="1">
    <source>
        <dbReference type="EMBL" id="SEK77241.1"/>
    </source>
</evidence>
<dbReference type="AlphaFoldDB" id="A0A1H7JRD2"/>
<name>A0A1H7JRD2_OLID1</name>
<organism evidence="1 2">
    <name type="scientific">Olivibacter domesticus</name>
    <name type="common">Pseudosphingobacterium domesticum</name>
    <dbReference type="NCBI Taxonomy" id="407022"/>
    <lineage>
        <taxon>Bacteria</taxon>
        <taxon>Pseudomonadati</taxon>
        <taxon>Bacteroidota</taxon>
        <taxon>Sphingobacteriia</taxon>
        <taxon>Sphingobacteriales</taxon>
        <taxon>Sphingobacteriaceae</taxon>
        <taxon>Olivibacter</taxon>
    </lineage>
</organism>
<accession>A0A1H7JRD2</accession>
<reference evidence="2" key="1">
    <citation type="submission" date="2016-10" db="EMBL/GenBank/DDBJ databases">
        <authorList>
            <person name="Varghese N."/>
            <person name="Submissions S."/>
        </authorList>
    </citation>
    <scope>NUCLEOTIDE SEQUENCE [LARGE SCALE GENOMIC DNA]</scope>
    <source>
        <strain evidence="2">DSM 18733</strain>
    </source>
</reference>
<evidence type="ECO:0000313" key="2">
    <source>
        <dbReference type="Proteomes" id="UP000199421"/>
    </source>
</evidence>
<proteinExistence type="predicted"/>
<keyword evidence="2" id="KW-1185">Reference proteome</keyword>
<dbReference type="EMBL" id="FOAF01000001">
    <property type="protein sequence ID" value="SEK77241.1"/>
    <property type="molecule type" value="Genomic_DNA"/>
</dbReference>
<protein>
    <submittedName>
        <fullName evidence="1">Uncharacterized protein</fullName>
    </submittedName>
</protein>